<comment type="catalytic activity">
    <reaction evidence="11">
        <text>NAD(+) + (deoxyribonucleotide)n-3'-hydroxyl + 5'-phospho-(deoxyribonucleotide)m = (deoxyribonucleotide)n+m + AMP + beta-nicotinamide D-nucleotide.</text>
        <dbReference type="EC" id="6.5.1.2"/>
    </reaction>
</comment>
<dbReference type="PANTHER" id="PTHR23389">
    <property type="entry name" value="CHROMOSOME TRANSMISSION FIDELITY FACTOR 18"/>
    <property type="match status" value="1"/>
</dbReference>
<sequence>MTTIARHRIDELTKEIRDHQFRYYVLDKPTISDAQFDALLKELEKLEAANPELREPDSPTQGIGGGFSTLFEQRDHIEKMMSLDNVFDIEELEAWFERVEREVENPSYLCELKVDGLAINLKYENGELVTALTRGNGVTGEDVTLNVKTIKGLPHTLKGKKVPTLIEVRGEVFFPLAAFKELNDGLEEAGKPLFANPRNAAAGSLRQKDPRVSAQRPLSVVVHGVGAHEGIDFISQSNSYELLKSLGLPTSEKYKVCVNRSEVLAYISHFEEHRHDLEHEIDGVVIKVDSISLQKKLGFTSRAPKWAIAFKYPPEEVTTKLLDIKVSVGRTGRVTPFAFMEPVKVAGSTVTNATLHNAQEIVRKGVLIGDVVVIRKAGDVIPEVLGPVVEKRTGKEHAFVMPTQCPECGSTLRAITEGDVDIRCPNARSCPAQLRERIFYIGSRSALDIDVLGYEAASALLETKIITDESDLFDLTEKKLSHSDFFVKKDGTPGANVAKLLAALEEAKSRPLWRVLVSLSIRHVGPTSAQALAAHFGSVEAISQASANELSSIDGVGPIIADAIVEWFSVDWHRDIIRKWGKAGVLLENAEMPVFPQTLEGLTFVVTGGLESFTRDSISEVITAHGGKAAASVSKKTDYVLVGSDPGSKLAKAQELGVPVIDEARFKELLAGSNIRT</sequence>
<evidence type="ECO:0000256" key="11">
    <source>
        <dbReference type="ARBA" id="ARBA00034005"/>
    </source>
</evidence>
<evidence type="ECO:0000256" key="8">
    <source>
        <dbReference type="ARBA" id="ARBA00022842"/>
    </source>
</evidence>
<dbReference type="GO" id="GO:0046872">
    <property type="term" value="F:metal ion binding"/>
    <property type="evidence" value="ECO:0007669"/>
    <property type="project" value="UniProtKB-KW"/>
</dbReference>
<dbReference type="InterPro" id="IPR004150">
    <property type="entry name" value="NAD_DNA_ligase_OB"/>
</dbReference>
<evidence type="ECO:0000256" key="10">
    <source>
        <dbReference type="ARBA" id="ARBA00023204"/>
    </source>
</evidence>
<dbReference type="FunFam" id="2.40.50.140:FF:000012">
    <property type="entry name" value="DNA ligase"/>
    <property type="match status" value="1"/>
</dbReference>
<dbReference type="PROSITE" id="PS01056">
    <property type="entry name" value="DNA_LIGASE_N2"/>
    <property type="match status" value="1"/>
</dbReference>
<dbReference type="GO" id="GO:0005829">
    <property type="term" value="C:cytosol"/>
    <property type="evidence" value="ECO:0007669"/>
    <property type="project" value="TreeGrafter"/>
</dbReference>
<dbReference type="Gene3D" id="6.20.10.30">
    <property type="match status" value="1"/>
</dbReference>
<keyword evidence="5" id="KW-0479">Metal-binding</keyword>
<dbReference type="NCBIfam" id="TIGR00575">
    <property type="entry name" value="dnlj"/>
    <property type="match status" value="1"/>
</dbReference>
<protein>
    <recommendedName>
        <fullName evidence="2">DNA ligase (NAD(+))</fullName>
        <ecNumber evidence="2">6.5.1.2</ecNumber>
    </recommendedName>
</protein>
<dbReference type="Pfam" id="PF03119">
    <property type="entry name" value="DNA_ligase_ZBD"/>
    <property type="match status" value="1"/>
</dbReference>
<dbReference type="Gene3D" id="3.40.50.10190">
    <property type="entry name" value="BRCT domain"/>
    <property type="match status" value="1"/>
</dbReference>
<dbReference type="Gene3D" id="1.10.287.610">
    <property type="entry name" value="Helix hairpin bin"/>
    <property type="match status" value="1"/>
</dbReference>
<evidence type="ECO:0000256" key="4">
    <source>
        <dbReference type="ARBA" id="ARBA00022705"/>
    </source>
</evidence>
<comment type="cofactor">
    <cofactor evidence="1">
        <name>Mg(2+)</name>
        <dbReference type="ChEBI" id="CHEBI:18420"/>
    </cofactor>
</comment>
<dbReference type="EC" id="6.5.1.2" evidence="2"/>
<feature type="domain" description="BRCT" evidence="12">
    <location>
        <begin position="594"/>
        <end position="677"/>
    </location>
</feature>
<evidence type="ECO:0000256" key="3">
    <source>
        <dbReference type="ARBA" id="ARBA00022598"/>
    </source>
</evidence>
<dbReference type="SUPFAM" id="SSF56091">
    <property type="entry name" value="DNA ligase/mRNA capping enzyme, catalytic domain"/>
    <property type="match status" value="1"/>
</dbReference>
<dbReference type="SMART" id="SM00532">
    <property type="entry name" value="LIGANc"/>
    <property type="match status" value="1"/>
</dbReference>
<dbReference type="InterPro" id="IPR033136">
    <property type="entry name" value="DNA_ligase_CS"/>
</dbReference>
<dbReference type="InterPro" id="IPR041663">
    <property type="entry name" value="DisA/LigA_HHH"/>
</dbReference>
<keyword evidence="8" id="KW-0460">Magnesium</keyword>
<dbReference type="PIRSF" id="PIRSF001604">
    <property type="entry name" value="LigA"/>
    <property type="match status" value="1"/>
</dbReference>
<dbReference type="SUPFAM" id="SSF52113">
    <property type="entry name" value="BRCT domain"/>
    <property type="match status" value="1"/>
</dbReference>
<dbReference type="InterPro" id="IPR013839">
    <property type="entry name" value="DNAligase_adenylation"/>
</dbReference>
<dbReference type="PROSITE" id="PS50172">
    <property type="entry name" value="BRCT"/>
    <property type="match status" value="1"/>
</dbReference>
<dbReference type="InterPro" id="IPR012340">
    <property type="entry name" value="NA-bd_OB-fold"/>
</dbReference>
<dbReference type="InterPro" id="IPR010994">
    <property type="entry name" value="RuvA_2-like"/>
</dbReference>
<dbReference type="GO" id="GO:0003911">
    <property type="term" value="F:DNA ligase (NAD+) activity"/>
    <property type="evidence" value="ECO:0007669"/>
    <property type="project" value="UniProtKB-EC"/>
</dbReference>
<evidence type="ECO:0000256" key="5">
    <source>
        <dbReference type="ARBA" id="ARBA00022723"/>
    </source>
</evidence>
<dbReference type="InterPro" id="IPR036420">
    <property type="entry name" value="BRCT_dom_sf"/>
</dbReference>
<dbReference type="PROSITE" id="PS01055">
    <property type="entry name" value="DNA_LIGASE_N1"/>
    <property type="match status" value="1"/>
</dbReference>
<dbReference type="HAMAP" id="MF_01588">
    <property type="entry name" value="DNA_ligase_A"/>
    <property type="match status" value="1"/>
</dbReference>
<dbReference type="AlphaFoldDB" id="A0A6J7XT47"/>
<dbReference type="SUPFAM" id="SSF50249">
    <property type="entry name" value="Nucleic acid-binding proteins"/>
    <property type="match status" value="1"/>
</dbReference>
<gene>
    <name evidence="13" type="ORF">UFOPK3554_00898</name>
</gene>
<evidence type="ECO:0000256" key="7">
    <source>
        <dbReference type="ARBA" id="ARBA00022833"/>
    </source>
</evidence>
<evidence type="ECO:0000256" key="2">
    <source>
        <dbReference type="ARBA" id="ARBA00012722"/>
    </source>
</evidence>
<evidence type="ECO:0000256" key="1">
    <source>
        <dbReference type="ARBA" id="ARBA00001946"/>
    </source>
</evidence>
<organism evidence="13">
    <name type="scientific">freshwater metagenome</name>
    <dbReference type="NCBI Taxonomy" id="449393"/>
    <lineage>
        <taxon>unclassified sequences</taxon>
        <taxon>metagenomes</taxon>
        <taxon>ecological metagenomes</taxon>
    </lineage>
</organism>
<dbReference type="FunFam" id="3.30.470.30:FF:000001">
    <property type="entry name" value="DNA ligase"/>
    <property type="match status" value="1"/>
</dbReference>
<keyword evidence="4" id="KW-0235">DNA replication</keyword>
<keyword evidence="9" id="KW-0520">NAD</keyword>
<accession>A0A6J7XT47</accession>
<name>A0A6J7XT47_9ZZZZ</name>
<dbReference type="InterPro" id="IPR018239">
    <property type="entry name" value="DNA_ligase_AS"/>
</dbReference>
<evidence type="ECO:0000259" key="12">
    <source>
        <dbReference type="PROSITE" id="PS50172"/>
    </source>
</evidence>
<proteinExistence type="inferred from homology"/>
<dbReference type="Pfam" id="PF01653">
    <property type="entry name" value="DNA_ligase_aden"/>
    <property type="match status" value="1"/>
</dbReference>
<keyword evidence="7" id="KW-0862">Zinc</keyword>
<dbReference type="Pfam" id="PF12826">
    <property type="entry name" value="HHH_2"/>
    <property type="match status" value="1"/>
</dbReference>
<dbReference type="Gene3D" id="1.10.150.20">
    <property type="entry name" value="5' to 3' exonuclease, C-terminal subdomain"/>
    <property type="match status" value="2"/>
</dbReference>
<dbReference type="InterPro" id="IPR001679">
    <property type="entry name" value="DNA_ligase"/>
</dbReference>
<evidence type="ECO:0000313" key="13">
    <source>
        <dbReference type="EMBL" id="CAB5240529.1"/>
    </source>
</evidence>
<keyword evidence="6" id="KW-0227">DNA damage</keyword>
<dbReference type="SUPFAM" id="SSF47781">
    <property type="entry name" value="RuvA domain 2-like"/>
    <property type="match status" value="1"/>
</dbReference>
<dbReference type="FunFam" id="3.40.50.10190:FF:000054">
    <property type="entry name" value="DNA ligase"/>
    <property type="match status" value="1"/>
</dbReference>
<dbReference type="FunFam" id="1.10.287.610:FF:000002">
    <property type="entry name" value="DNA ligase"/>
    <property type="match status" value="1"/>
</dbReference>
<dbReference type="NCBIfam" id="NF005932">
    <property type="entry name" value="PRK07956.1"/>
    <property type="match status" value="1"/>
</dbReference>
<dbReference type="InterPro" id="IPR001357">
    <property type="entry name" value="BRCT_dom"/>
</dbReference>
<dbReference type="FunFam" id="1.10.150.20:FF:000006">
    <property type="entry name" value="DNA ligase"/>
    <property type="match status" value="1"/>
</dbReference>
<evidence type="ECO:0000256" key="6">
    <source>
        <dbReference type="ARBA" id="ARBA00022763"/>
    </source>
</evidence>
<reference evidence="13" key="1">
    <citation type="submission" date="2020-05" db="EMBL/GenBank/DDBJ databases">
        <authorList>
            <person name="Chiriac C."/>
            <person name="Salcher M."/>
            <person name="Ghai R."/>
            <person name="Kavagutti S V."/>
        </authorList>
    </citation>
    <scope>NUCLEOTIDE SEQUENCE</scope>
</reference>
<dbReference type="EMBL" id="CAFBSG010000012">
    <property type="protein sequence ID" value="CAB5240529.1"/>
    <property type="molecule type" value="Genomic_DNA"/>
</dbReference>
<dbReference type="Pfam" id="PF00533">
    <property type="entry name" value="BRCT"/>
    <property type="match status" value="1"/>
</dbReference>
<dbReference type="GO" id="GO:0006260">
    <property type="term" value="P:DNA replication"/>
    <property type="evidence" value="ECO:0007669"/>
    <property type="project" value="UniProtKB-KW"/>
</dbReference>
<dbReference type="CDD" id="cd00114">
    <property type="entry name" value="LIGANc"/>
    <property type="match status" value="1"/>
</dbReference>
<evidence type="ECO:0000256" key="9">
    <source>
        <dbReference type="ARBA" id="ARBA00023027"/>
    </source>
</evidence>
<dbReference type="PANTHER" id="PTHR23389:SF9">
    <property type="entry name" value="DNA LIGASE"/>
    <property type="match status" value="1"/>
</dbReference>
<dbReference type="Gene3D" id="2.40.50.140">
    <property type="entry name" value="Nucleic acid-binding proteins"/>
    <property type="match status" value="1"/>
</dbReference>
<dbReference type="SMART" id="SM00292">
    <property type="entry name" value="BRCT"/>
    <property type="match status" value="1"/>
</dbReference>
<dbReference type="Pfam" id="PF03120">
    <property type="entry name" value="OB_DNA_ligase"/>
    <property type="match status" value="1"/>
</dbReference>
<dbReference type="GO" id="GO:0006281">
    <property type="term" value="P:DNA repair"/>
    <property type="evidence" value="ECO:0007669"/>
    <property type="project" value="UniProtKB-KW"/>
</dbReference>
<keyword evidence="10" id="KW-0234">DNA repair</keyword>
<dbReference type="InterPro" id="IPR013840">
    <property type="entry name" value="DNAligase_N"/>
</dbReference>
<dbReference type="InterPro" id="IPR004149">
    <property type="entry name" value="Znf_DNAligase_C4"/>
</dbReference>
<keyword evidence="3" id="KW-0436">Ligase</keyword>
<dbReference type="Gene3D" id="3.30.470.30">
    <property type="entry name" value="DNA ligase/mRNA capping enzyme"/>
    <property type="match status" value="1"/>
</dbReference>